<sequence>MLLTPSSGIPLPISLPPNSEWLVRLLEHGSSRLQLYQLAQILKALPNTPQPHSGSQSQAAPPAASAHRPFDGFGQATTVPSDGKDPLSALARNLAPMMGNSQLTPLPLPSLAQLANPTLLAMLLTQIGQFPANSRLAPPLGPIAQLWQRLLMQRRSRTEDDSTSDEHSLLASEAQLNTLTPMIRQLTDFQQQSQADSEHPLLFLALPYGQQQEQRELQLSLQRYQSEPQAQQRSWLLTLRFELDPGPLLVKARYSEGTLRLDMTANSSGLCQQAERYVDALTERLESAGLRLSSVNCQVGTVPDKLTQGRPMLIYGR</sequence>
<feature type="compositionally biased region" description="Low complexity" evidence="1">
    <location>
        <begin position="50"/>
        <end position="67"/>
    </location>
</feature>
<dbReference type="Proteomes" id="UP001499988">
    <property type="component" value="Unassembled WGS sequence"/>
</dbReference>
<evidence type="ECO:0008006" key="4">
    <source>
        <dbReference type="Google" id="ProtNLM"/>
    </source>
</evidence>
<name>A0ABP9EFJ7_9GAMM</name>
<reference evidence="3" key="1">
    <citation type="journal article" date="2019" name="Int. J. Syst. Evol. Microbiol.">
        <title>The Global Catalogue of Microorganisms (GCM) 10K type strain sequencing project: providing services to taxonomists for standard genome sequencing and annotation.</title>
        <authorList>
            <consortium name="The Broad Institute Genomics Platform"/>
            <consortium name="The Broad Institute Genome Sequencing Center for Infectious Disease"/>
            <person name="Wu L."/>
            <person name="Ma J."/>
        </authorList>
    </citation>
    <scope>NUCLEOTIDE SEQUENCE [LARGE SCALE GENOMIC DNA]</scope>
    <source>
        <strain evidence="3">JCM 18401</strain>
    </source>
</reference>
<evidence type="ECO:0000313" key="2">
    <source>
        <dbReference type="EMBL" id="GAA4877011.1"/>
    </source>
</evidence>
<accession>A0ABP9EFJ7</accession>
<protein>
    <recommendedName>
        <fullName evidence="4">Flagellar hook-length control protein FliK</fullName>
    </recommendedName>
</protein>
<organism evidence="2 3">
    <name type="scientific">Ferrimonas pelagia</name>
    <dbReference type="NCBI Taxonomy" id="1177826"/>
    <lineage>
        <taxon>Bacteria</taxon>
        <taxon>Pseudomonadati</taxon>
        <taxon>Pseudomonadota</taxon>
        <taxon>Gammaproteobacteria</taxon>
        <taxon>Alteromonadales</taxon>
        <taxon>Ferrimonadaceae</taxon>
        <taxon>Ferrimonas</taxon>
    </lineage>
</organism>
<evidence type="ECO:0000313" key="3">
    <source>
        <dbReference type="Proteomes" id="UP001499988"/>
    </source>
</evidence>
<dbReference type="EMBL" id="BAABJZ010000009">
    <property type="protein sequence ID" value="GAA4877011.1"/>
    <property type="molecule type" value="Genomic_DNA"/>
</dbReference>
<gene>
    <name evidence="2" type="ORF">GCM10023333_07840</name>
</gene>
<evidence type="ECO:0000256" key="1">
    <source>
        <dbReference type="SAM" id="MobiDB-lite"/>
    </source>
</evidence>
<keyword evidence="3" id="KW-1185">Reference proteome</keyword>
<feature type="region of interest" description="Disordered" evidence="1">
    <location>
        <begin position="46"/>
        <end position="84"/>
    </location>
</feature>
<comment type="caution">
    <text evidence="2">The sequence shown here is derived from an EMBL/GenBank/DDBJ whole genome shotgun (WGS) entry which is preliminary data.</text>
</comment>
<proteinExistence type="predicted"/>